<feature type="compositionally biased region" description="Basic and acidic residues" evidence="1">
    <location>
        <begin position="67"/>
        <end position="78"/>
    </location>
</feature>
<proteinExistence type="predicted"/>
<protein>
    <submittedName>
        <fullName evidence="3">Uncharacterized protein</fullName>
    </submittedName>
</protein>
<gene>
    <name evidence="3" type="ORF">CAMP_LOCUS14782</name>
</gene>
<feature type="signal peptide" evidence="2">
    <location>
        <begin position="1"/>
        <end position="22"/>
    </location>
</feature>
<evidence type="ECO:0000313" key="3">
    <source>
        <dbReference type="EMBL" id="CAI5452145.1"/>
    </source>
</evidence>
<dbReference type="Proteomes" id="UP001152747">
    <property type="component" value="Unassembled WGS sequence"/>
</dbReference>
<reference evidence="3" key="1">
    <citation type="submission" date="2022-11" db="EMBL/GenBank/DDBJ databases">
        <authorList>
            <person name="Kikuchi T."/>
        </authorList>
    </citation>
    <scope>NUCLEOTIDE SEQUENCE</scope>
    <source>
        <strain evidence="3">PS1010</strain>
    </source>
</reference>
<dbReference type="AlphaFoldDB" id="A0A9P1IVY8"/>
<keyword evidence="2" id="KW-0732">Signal</keyword>
<comment type="caution">
    <text evidence="3">The sequence shown here is derived from an EMBL/GenBank/DDBJ whole genome shotgun (WGS) entry which is preliminary data.</text>
</comment>
<dbReference type="EMBL" id="CANHGI010000005">
    <property type="protein sequence ID" value="CAI5452145.1"/>
    <property type="molecule type" value="Genomic_DNA"/>
</dbReference>
<feature type="region of interest" description="Disordered" evidence="1">
    <location>
        <begin position="25"/>
        <end position="78"/>
    </location>
</feature>
<name>A0A9P1IVY8_9PELO</name>
<evidence type="ECO:0000313" key="4">
    <source>
        <dbReference type="Proteomes" id="UP001152747"/>
    </source>
</evidence>
<evidence type="ECO:0000256" key="2">
    <source>
        <dbReference type="SAM" id="SignalP"/>
    </source>
</evidence>
<sequence>MNHRLFLVFTLIITFCIFSTMADKNQEKRSATNQEQQKSEKSEPEGPEYIRGSNMIGAGRHRHNHKKTTEKDNLKQEN</sequence>
<evidence type="ECO:0000256" key="1">
    <source>
        <dbReference type="SAM" id="MobiDB-lite"/>
    </source>
</evidence>
<accession>A0A9P1IVY8</accession>
<organism evidence="3 4">
    <name type="scientific">Caenorhabditis angaria</name>
    <dbReference type="NCBI Taxonomy" id="860376"/>
    <lineage>
        <taxon>Eukaryota</taxon>
        <taxon>Metazoa</taxon>
        <taxon>Ecdysozoa</taxon>
        <taxon>Nematoda</taxon>
        <taxon>Chromadorea</taxon>
        <taxon>Rhabditida</taxon>
        <taxon>Rhabditina</taxon>
        <taxon>Rhabditomorpha</taxon>
        <taxon>Rhabditoidea</taxon>
        <taxon>Rhabditidae</taxon>
        <taxon>Peloderinae</taxon>
        <taxon>Caenorhabditis</taxon>
    </lineage>
</organism>
<feature type="chain" id="PRO_5040159542" evidence="2">
    <location>
        <begin position="23"/>
        <end position="78"/>
    </location>
</feature>
<keyword evidence="4" id="KW-1185">Reference proteome</keyword>